<dbReference type="AlphaFoldDB" id="F7YTX6"/>
<dbReference type="Pfam" id="PF01266">
    <property type="entry name" value="DAO"/>
    <property type="match status" value="1"/>
</dbReference>
<dbReference type="Gene3D" id="1.10.10.1100">
    <property type="entry name" value="BFD-like [2Fe-2S]-binding domain"/>
    <property type="match status" value="1"/>
</dbReference>
<protein>
    <submittedName>
        <fullName evidence="3">FAD dependent oxidoreductase</fullName>
    </submittedName>
</protein>
<sequence length="571" mass="63217">MKLFEFEKLVKSKIGVKVHLSEKNGAIVLEGRTKKWEQVVKAGKLATKLGYRGVVNLLECEEVGKETIIKPNFRDNELEGVKVDVLIIGAGVVGCSIARELSRYKLNILVVDKEPDVAFHQSSRNAGMIHPPIAPKPGTKKAFYNSLGIRMIPQLAKELDFPYVQNGLIILFKNPLYLMLVGFLNNRARKNGIDVFKILSKSSVKKLEPNLIDQFSWGYFLPQAGIVDPFKMTLALAENAVQNGVKFSFNTFVEGMEIEDDRIVCVLTNRGRIFPKLVINAAGLWADYVASLANDQFFTIHPRKGEMAIVDKKKGFLVKSTVSMVSITQAASVTKGGGVIPTVHGNILLGPTAQEVPHKEDYSTSEQGLQSLLKKHAKLVNNLSEKDIITYFAGNRAATYEEDFIVEKSIKIQNLIHVAGIQSPGLTSAPAIAVDVAKMSVEVLSKFMKVVENEKFCPVRKTDPDFSKLSLIEKQKIIEKNPSYGLVICRCEQVTKGQIEQALQSLIPASTLDGIKWRTRAGMGRCQGGFCTPQILWILAEKGFDLTKFTKKGRDSYILLEPTRGDFDGGI</sequence>
<dbReference type="OrthoDB" id="9801699at2"/>
<dbReference type="InterPro" id="IPR052745">
    <property type="entry name" value="G3P_Oxidase/Oxidoreductase"/>
</dbReference>
<keyword evidence="4" id="KW-1185">Reference proteome</keyword>
<reference evidence="3 4" key="1">
    <citation type="submission" date="2010-11" db="EMBL/GenBank/DDBJ databases">
        <title>The complete genome of Thermotoga thermarum DSM 5069.</title>
        <authorList>
            <consortium name="US DOE Joint Genome Institute (JGI-PGF)"/>
            <person name="Lucas S."/>
            <person name="Copeland A."/>
            <person name="Lapidus A."/>
            <person name="Bruce D."/>
            <person name="Goodwin L."/>
            <person name="Pitluck S."/>
            <person name="Kyrpides N."/>
            <person name="Mavromatis K."/>
            <person name="Ivanova N."/>
            <person name="Zeytun A."/>
            <person name="Brettin T."/>
            <person name="Detter J.C."/>
            <person name="Tapia R."/>
            <person name="Han C."/>
            <person name="Land M."/>
            <person name="Hauser L."/>
            <person name="Markowitz V."/>
            <person name="Cheng J.-F."/>
            <person name="Hugenholtz P."/>
            <person name="Woyke T."/>
            <person name="Wu D."/>
            <person name="Spring S."/>
            <person name="Schroeder M."/>
            <person name="Brambilla E."/>
            <person name="Klenk H.-P."/>
            <person name="Eisen J.A."/>
        </authorList>
    </citation>
    <scope>NUCLEOTIDE SEQUENCE [LARGE SCALE GENOMIC DNA]</scope>
    <source>
        <strain evidence="3 4">DSM 5069</strain>
    </source>
</reference>
<evidence type="ECO:0000313" key="4">
    <source>
        <dbReference type="Proteomes" id="UP000006804"/>
    </source>
</evidence>
<dbReference type="HOGENOM" id="CLU_024775_3_1_0"/>
<dbReference type="SUPFAM" id="SSF54373">
    <property type="entry name" value="FAD-linked reductases, C-terminal domain"/>
    <property type="match status" value="1"/>
</dbReference>
<accession>F7YTX6</accession>
<dbReference type="PANTHER" id="PTHR42720">
    <property type="entry name" value="GLYCEROL-3-PHOSPHATE DEHYDROGENASE"/>
    <property type="match status" value="1"/>
</dbReference>
<dbReference type="Gene3D" id="3.50.50.60">
    <property type="entry name" value="FAD/NAD(P)-binding domain"/>
    <property type="match status" value="1"/>
</dbReference>
<dbReference type="Pfam" id="PF04324">
    <property type="entry name" value="Fer2_BFD"/>
    <property type="match status" value="1"/>
</dbReference>
<dbReference type="CDD" id="cd19946">
    <property type="entry name" value="GlpA-like_Fer2_BFD-like"/>
    <property type="match status" value="1"/>
</dbReference>
<dbReference type="Proteomes" id="UP000006804">
    <property type="component" value="Chromosome"/>
</dbReference>
<dbReference type="KEGG" id="tta:Theth_1365"/>
<dbReference type="InterPro" id="IPR006076">
    <property type="entry name" value="FAD-dep_OxRdtase"/>
</dbReference>
<evidence type="ECO:0000259" key="2">
    <source>
        <dbReference type="Pfam" id="PF04324"/>
    </source>
</evidence>
<proteinExistence type="predicted"/>
<name>F7YTX6_9THEM</name>
<evidence type="ECO:0000313" key="3">
    <source>
        <dbReference type="EMBL" id="AEH51428.1"/>
    </source>
</evidence>
<dbReference type="InterPro" id="IPR036188">
    <property type="entry name" value="FAD/NAD-bd_sf"/>
</dbReference>
<dbReference type="InterPro" id="IPR007419">
    <property type="entry name" value="BFD-like_2Fe2S-bd_dom"/>
</dbReference>
<dbReference type="STRING" id="688269.Theth_1365"/>
<gene>
    <name evidence="3" type="ORF">Theth_1365</name>
</gene>
<organism evidence="3 4">
    <name type="scientific">Pseudothermotoga thermarum DSM 5069</name>
    <dbReference type="NCBI Taxonomy" id="688269"/>
    <lineage>
        <taxon>Bacteria</taxon>
        <taxon>Thermotogati</taxon>
        <taxon>Thermotogota</taxon>
        <taxon>Thermotogae</taxon>
        <taxon>Thermotogales</taxon>
        <taxon>Thermotogaceae</taxon>
        <taxon>Pseudothermotoga</taxon>
    </lineage>
</organism>
<dbReference type="eggNOG" id="COG0579">
    <property type="taxonomic scope" value="Bacteria"/>
</dbReference>
<feature type="domain" description="BFD-like [2Fe-2S]-binding" evidence="2">
    <location>
        <begin position="487"/>
        <end position="541"/>
    </location>
</feature>
<evidence type="ECO:0000259" key="1">
    <source>
        <dbReference type="Pfam" id="PF01266"/>
    </source>
</evidence>
<dbReference type="Gene3D" id="3.30.9.10">
    <property type="entry name" value="D-Amino Acid Oxidase, subunit A, domain 2"/>
    <property type="match status" value="1"/>
</dbReference>
<feature type="domain" description="FAD dependent oxidoreductase" evidence="1">
    <location>
        <begin position="84"/>
        <end position="438"/>
    </location>
</feature>
<dbReference type="RefSeq" id="WP_013932643.1">
    <property type="nucleotide sequence ID" value="NC_015707.1"/>
</dbReference>
<dbReference type="EMBL" id="CP002351">
    <property type="protein sequence ID" value="AEH51428.1"/>
    <property type="molecule type" value="Genomic_DNA"/>
</dbReference>
<dbReference type="InterPro" id="IPR041854">
    <property type="entry name" value="BFD-like_2Fe2S-bd_dom_sf"/>
</dbReference>
<dbReference type="PANTHER" id="PTHR42720:SF1">
    <property type="entry name" value="GLYCEROL 3-PHOSPHATE OXIDASE"/>
    <property type="match status" value="1"/>
</dbReference>
<dbReference type="SUPFAM" id="SSF51905">
    <property type="entry name" value="FAD/NAD(P)-binding domain"/>
    <property type="match status" value="1"/>
</dbReference>
<dbReference type="PATRIC" id="fig|688269.3.peg.1405"/>